<evidence type="ECO:0000313" key="1">
    <source>
        <dbReference type="EMBL" id="MED6172854.1"/>
    </source>
</evidence>
<reference evidence="1 2" key="1">
    <citation type="journal article" date="2023" name="Plants (Basel)">
        <title>Bridging the Gap: Combining Genomics and Transcriptomics Approaches to Understand Stylosanthes scabra, an Orphan Legume from the Brazilian Caatinga.</title>
        <authorList>
            <person name="Ferreira-Neto J.R.C."/>
            <person name="da Silva M.D."/>
            <person name="Binneck E."/>
            <person name="de Melo N.F."/>
            <person name="da Silva R.H."/>
            <person name="de Melo A.L.T.M."/>
            <person name="Pandolfi V."/>
            <person name="Bustamante F.O."/>
            <person name="Brasileiro-Vidal A.C."/>
            <person name="Benko-Iseppon A.M."/>
        </authorList>
    </citation>
    <scope>NUCLEOTIDE SEQUENCE [LARGE SCALE GENOMIC DNA]</scope>
    <source>
        <tissue evidence="1">Leaves</tissue>
    </source>
</reference>
<sequence>MTKGVVILVNLPRVMRDVMLKRPTGNSRYLLPYPIFVSRFANHYQVPEFPRDEIIKIREVDMYCPYGDWKGEQARVHRGRLIPPAQGRLLQNTQTMIRQAFPDMVFKGLVKVSSAEGGSDGT</sequence>
<accession>A0ABU6VI69</accession>
<evidence type="ECO:0000313" key="2">
    <source>
        <dbReference type="Proteomes" id="UP001341840"/>
    </source>
</evidence>
<gene>
    <name evidence="1" type="ORF">PIB30_053783</name>
</gene>
<protein>
    <submittedName>
        <fullName evidence="1">Uncharacterized protein</fullName>
    </submittedName>
</protein>
<organism evidence="1 2">
    <name type="scientific">Stylosanthes scabra</name>
    <dbReference type="NCBI Taxonomy" id="79078"/>
    <lineage>
        <taxon>Eukaryota</taxon>
        <taxon>Viridiplantae</taxon>
        <taxon>Streptophyta</taxon>
        <taxon>Embryophyta</taxon>
        <taxon>Tracheophyta</taxon>
        <taxon>Spermatophyta</taxon>
        <taxon>Magnoliopsida</taxon>
        <taxon>eudicotyledons</taxon>
        <taxon>Gunneridae</taxon>
        <taxon>Pentapetalae</taxon>
        <taxon>rosids</taxon>
        <taxon>fabids</taxon>
        <taxon>Fabales</taxon>
        <taxon>Fabaceae</taxon>
        <taxon>Papilionoideae</taxon>
        <taxon>50 kb inversion clade</taxon>
        <taxon>dalbergioids sensu lato</taxon>
        <taxon>Dalbergieae</taxon>
        <taxon>Pterocarpus clade</taxon>
        <taxon>Stylosanthes</taxon>
    </lineage>
</organism>
<keyword evidence="2" id="KW-1185">Reference proteome</keyword>
<comment type="caution">
    <text evidence="1">The sequence shown here is derived from an EMBL/GenBank/DDBJ whole genome shotgun (WGS) entry which is preliminary data.</text>
</comment>
<name>A0ABU6VI69_9FABA</name>
<dbReference type="Proteomes" id="UP001341840">
    <property type="component" value="Unassembled WGS sequence"/>
</dbReference>
<dbReference type="EMBL" id="JASCZI010151438">
    <property type="protein sequence ID" value="MED6172854.1"/>
    <property type="molecule type" value="Genomic_DNA"/>
</dbReference>
<proteinExistence type="predicted"/>